<comment type="subcellular location">
    <subcellularLocation>
        <location evidence="1">Cell membrane</location>
        <topology evidence="1">Multi-pass membrane protein</topology>
    </subcellularLocation>
</comment>
<dbReference type="CDD" id="cd06173">
    <property type="entry name" value="MFS_MefA_like"/>
    <property type="match status" value="1"/>
</dbReference>
<organism evidence="9 10">
    <name type="scientific">Paenibacillus medicaginis</name>
    <dbReference type="NCBI Taxonomy" id="1470560"/>
    <lineage>
        <taxon>Bacteria</taxon>
        <taxon>Bacillati</taxon>
        <taxon>Bacillota</taxon>
        <taxon>Bacilli</taxon>
        <taxon>Bacillales</taxon>
        <taxon>Paenibacillaceae</taxon>
        <taxon>Paenibacillus</taxon>
    </lineage>
</organism>
<feature type="transmembrane region" description="Helical" evidence="7">
    <location>
        <begin position="185"/>
        <end position="204"/>
    </location>
</feature>
<evidence type="ECO:0000256" key="5">
    <source>
        <dbReference type="ARBA" id="ARBA00022989"/>
    </source>
</evidence>
<name>A0ABV5C383_9BACL</name>
<feature type="transmembrane region" description="Helical" evidence="7">
    <location>
        <begin position="265"/>
        <end position="288"/>
    </location>
</feature>
<accession>A0ABV5C383</accession>
<dbReference type="InterPro" id="IPR020846">
    <property type="entry name" value="MFS_dom"/>
</dbReference>
<feature type="transmembrane region" description="Helical" evidence="7">
    <location>
        <begin position="62"/>
        <end position="81"/>
    </location>
</feature>
<evidence type="ECO:0000259" key="8">
    <source>
        <dbReference type="PROSITE" id="PS50850"/>
    </source>
</evidence>
<evidence type="ECO:0000313" key="10">
    <source>
        <dbReference type="Proteomes" id="UP001580430"/>
    </source>
</evidence>
<gene>
    <name evidence="9" type="ORF">ACE5LO_16015</name>
</gene>
<evidence type="ECO:0000256" key="7">
    <source>
        <dbReference type="SAM" id="Phobius"/>
    </source>
</evidence>
<feature type="transmembrane region" description="Helical" evidence="7">
    <location>
        <begin position="323"/>
        <end position="343"/>
    </location>
</feature>
<feature type="transmembrane region" description="Helical" evidence="7">
    <location>
        <begin position="158"/>
        <end position="179"/>
    </location>
</feature>
<feature type="transmembrane region" description="Helical" evidence="7">
    <location>
        <begin position="364"/>
        <end position="384"/>
    </location>
</feature>
<evidence type="ECO:0000256" key="4">
    <source>
        <dbReference type="ARBA" id="ARBA00022692"/>
    </source>
</evidence>
<keyword evidence="6 7" id="KW-0472">Membrane</keyword>
<dbReference type="Gene3D" id="1.20.1250.20">
    <property type="entry name" value="MFS general substrate transporter like domains"/>
    <property type="match status" value="1"/>
</dbReference>
<keyword evidence="2" id="KW-0813">Transport</keyword>
<sequence>MRAPLLRNTELMSKTMKPLWKNRDFVLIWMGTSISGLTFQFYLIALPLIIFDHTKSALAMSIMRSVEVIPNVLLAAAIGVLVDRYYRKHIMRWSIGVQISALLVLLCIILLHIDQLWVVYVVAFLVGAAEYAFWNAYHSTLPLVVSREQLTSANASLISIESTINVAGPAIAGFILSLVSYSTGIIGSICGLTLLYIMVSFTDIPQTSAPKTQKTGFLAEFVEGWAQLISTPSLRIMTTMILFVNIGSAIAGGIMLFYARNDLHASALGVGVIYASIAFGTMLSGLIAKPSRRLSGRGTLMLFSVLIAVVGQITMFLSTTWVMLAWGMFFMGFSAGFTNIHYFTLRQELTPNHLLGRVAGASSMVTKLALPVAYLVSGILGSWIGANYMFLMSACVLMLIFSYGLVIRLWKYI</sequence>
<feature type="transmembrane region" description="Helical" evidence="7">
    <location>
        <begin position="93"/>
        <end position="111"/>
    </location>
</feature>
<dbReference type="PANTHER" id="PTHR23513:SF6">
    <property type="entry name" value="MAJOR FACILITATOR SUPERFAMILY ASSOCIATED DOMAIN-CONTAINING PROTEIN"/>
    <property type="match status" value="1"/>
</dbReference>
<dbReference type="InterPro" id="IPR036259">
    <property type="entry name" value="MFS_trans_sf"/>
</dbReference>
<reference evidence="9 10" key="1">
    <citation type="submission" date="2024-09" db="EMBL/GenBank/DDBJ databases">
        <title>Paenibacillus zeirhizospherea sp. nov., isolated from surface of the maize (Zea mays) roots in a horticulture field, Hungary.</title>
        <authorList>
            <person name="Marton D."/>
            <person name="Farkas M."/>
            <person name="Bedics A."/>
            <person name="Toth E."/>
            <person name="Tancsics A."/>
            <person name="Boka K."/>
            <person name="Marati G."/>
            <person name="Kriszt B."/>
            <person name="Cserhati M."/>
        </authorList>
    </citation>
    <scope>NUCLEOTIDE SEQUENCE [LARGE SCALE GENOMIC DNA]</scope>
    <source>
        <strain evidence="9 10">JCM 18446</strain>
    </source>
</reference>
<keyword evidence="5 7" id="KW-1133">Transmembrane helix</keyword>
<protein>
    <submittedName>
        <fullName evidence="9">MFS transporter</fullName>
    </submittedName>
</protein>
<dbReference type="SUPFAM" id="SSF103473">
    <property type="entry name" value="MFS general substrate transporter"/>
    <property type="match status" value="1"/>
</dbReference>
<feature type="transmembrane region" description="Helical" evidence="7">
    <location>
        <begin position="26"/>
        <end position="50"/>
    </location>
</feature>
<comment type="caution">
    <text evidence="9">The sequence shown here is derived from an EMBL/GenBank/DDBJ whole genome shotgun (WGS) entry which is preliminary data.</text>
</comment>
<proteinExistence type="predicted"/>
<feature type="transmembrane region" description="Helical" evidence="7">
    <location>
        <begin position="300"/>
        <end position="317"/>
    </location>
</feature>
<keyword evidence="4 7" id="KW-0812">Transmembrane</keyword>
<dbReference type="PROSITE" id="PS50850">
    <property type="entry name" value="MFS"/>
    <property type="match status" value="1"/>
</dbReference>
<evidence type="ECO:0000313" key="9">
    <source>
        <dbReference type="EMBL" id="MFB5761896.1"/>
    </source>
</evidence>
<keyword evidence="3" id="KW-1003">Cell membrane</keyword>
<dbReference type="InterPro" id="IPR011701">
    <property type="entry name" value="MFS"/>
</dbReference>
<dbReference type="Pfam" id="PF07690">
    <property type="entry name" value="MFS_1"/>
    <property type="match status" value="1"/>
</dbReference>
<evidence type="ECO:0000256" key="6">
    <source>
        <dbReference type="ARBA" id="ARBA00023136"/>
    </source>
</evidence>
<dbReference type="RefSeq" id="WP_375521017.1">
    <property type="nucleotide sequence ID" value="NZ_JBHIRY010000015.1"/>
</dbReference>
<dbReference type="PANTHER" id="PTHR23513">
    <property type="entry name" value="INTEGRAL MEMBRANE EFFLUX PROTEIN-RELATED"/>
    <property type="match status" value="1"/>
</dbReference>
<dbReference type="EMBL" id="JBHIRY010000015">
    <property type="protein sequence ID" value="MFB5761896.1"/>
    <property type="molecule type" value="Genomic_DNA"/>
</dbReference>
<dbReference type="Proteomes" id="UP001580430">
    <property type="component" value="Unassembled WGS sequence"/>
</dbReference>
<feature type="transmembrane region" description="Helical" evidence="7">
    <location>
        <begin position="240"/>
        <end position="259"/>
    </location>
</feature>
<feature type="transmembrane region" description="Helical" evidence="7">
    <location>
        <begin position="117"/>
        <end position="137"/>
    </location>
</feature>
<feature type="domain" description="Major facilitator superfamily (MFS) profile" evidence="8">
    <location>
        <begin position="233"/>
        <end position="413"/>
    </location>
</feature>
<feature type="transmembrane region" description="Helical" evidence="7">
    <location>
        <begin position="390"/>
        <end position="410"/>
    </location>
</feature>
<evidence type="ECO:0000256" key="2">
    <source>
        <dbReference type="ARBA" id="ARBA00022448"/>
    </source>
</evidence>
<keyword evidence="10" id="KW-1185">Reference proteome</keyword>
<evidence type="ECO:0000256" key="1">
    <source>
        <dbReference type="ARBA" id="ARBA00004651"/>
    </source>
</evidence>
<evidence type="ECO:0000256" key="3">
    <source>
        <dbReference type="ARBA" id="ARBA00022475"/>
    </source>
</evidence>